<dbReference type="OrthoDB" id="679767at2"/>
<evidence type="ECO:0000256" key="5">
    <source>
        <dbReference type="ARBA" id="ARBA00023136"/>
    </source>
</evidence>
<evidence type="ECO:0000256" key="1">
    <source>
        <dbReference type="ARBA" id="ARBA00004651"/>
    </source>
</evidence>
<evidence type="ECO:0000256" key="2">
    <source>
        <dbReference type="ARBA" id="ARBA00022475"/>
    </source>
</evidence>
<feature type="transmembrane region" description="Helical" evidence="6">
    <location>
        <begin position="40"/>
        <end position="61"/>
    </location>
</feature>
<dbReference type="Proteomes" id="UP000028709">
    <property type="component" value="Unassembled WGS sequence"/>
</dbReference>
<feature type="transmembrane region" description="Helical" evidence="6">
    <location>
        <begin position="147"/>
        <end position="167"/>
    </location>
</feature>
<dbReference type="EMBL" id="JPRJ01000016">
    <property type="protein sequence ID" value="KFF27581.1"/>
    <property type="molecule type" value="Genomic_DNA"/>
</dbReference>
<name>A0A086BF67_9FLAO</name>
<dbReference type="GO" id="GO:0015171">
    <property type="term" value="F:amino acid transmembrane transporter activity"/>
    <property type="evidence" value="ECO:0007669"/>
    <property type="project" value="TreeGrafter"/>
</dbReference>
<keyword evidence="4 6" id="KW-1133">Transmembrane helix</keyword>
<dbReference type="AlphaFoldDB" id="A0A086BF67"/>
<dbReference type="eggNOG" id="COG1280">
    <property type="taxonomic scope" value="Bacteria"/>
</dbReference>
<comment type="subcellular location">
    <subcellularLocation>
        <location evidence="1">Cell membrane</location>
        <topology evidence="1">Multi-pass membrane protein</topology>
    </subcellularLocation>
</comment>
<evidence type="ECO:0000256" key="6">
    <source>
        <dbReference type="SAM" id="Phobius"/>
    </source>
</evidence>
<organism evidence="7 8">
    <name type="scientific">Chryseobacterium piperi</name>
    <dbReference type="NCBI Taxonomy" id="558152"/>
    <lineage>
        <taxon>Bacteria</taxon>
        <taxon>Pseudomonadati</taxon>
        <taxon>Bacteroidota</taxon>
        <taxon>Flavobacteriia</taxon>
        <taxon>Flavobacteriales</taxon>
        <taxon>Weeksellaceae</taxon>
        <taxon>Chryseobacterium group</taxon>
        <taxon>Chryseobacterium</taxon>
    </lineage>
</organism>
<protein>
    <submittedName>
        <fullName evidence="7">Lysine transporter LysE</fullName>
    </submittedName>
</protein>
<proteinExistence type="predicted"/>
<dbReference type="KEGG" id="cpip:CJF12_14315"/>
<evidence type="ECO:0000256" key="4">
    <source>
        <dbReference type="ARBA" id="ARBA00022989"/>
    </source>
</evidence>
<keyword evidence="5 6" id="KW-0472">Membrane</keyword>
<feature type="transmembrane region" description="Helical" evidence="6">
    <location>
        <begin position="73"/>
        <end position="92"/>
    </location>
</feature>
<dbReference type="STRING" id="558152.IQ37_10185"/>
<keyword evidence="3 6" id="KW-0812">Transmembrane</keyword>
<comment type="caution">
    <text evidence="7">The sequence shown here is derived from an EMBL/GenBank/DDBJ whole genome shotgun (WGS) entry which is preliminary data.</text>
</comment>
<evidence type="ECO:0000313" key="7">
    <source>
        <dbReference type="EMBL" id="KFF27581.1"/>
    </source>
</evidence>
<dbReference type="InterPro" id="IPR001123">
    <property type="entry name" value="LeuE-type"/>
</dbReference>
<evidence type="ECO:0000313" key="8">
    <source>
        <dbReference type="Proteomes" id="UP000028709"/>
    </source>
</evidence>
<dbReference type="Pfam" id="PF01810">
    <property type="entry name" value="LysE"/>
    <property type="match status" value="1"/>
</dbReference>
<keyword evidence="2" id="KW-1003">Cell membrane</keyword>
<feature type="transmembrane region" description="Helical" evidence="6">
    <location>
        <begin position="187"/>
        <end position="204"/>
    </location>
</feature>
<sequence length="228" mass="26196">MFELVLSAIILGFMLSLVFIGPIFFLLIETSFSRGPRHALALDLGVITADLLCIVAAYYASADLVSLIDKHPGFYRITSILIFVYGVVMLVTRTKMHMPGEEKIIGQNYFKTFINGFFFNLLNVGVILFWLVTVISVRNQYPDISNFVLYIGLVIGTYLCIDLAKIFLAKQFHYKLTQKLANKIRRVVGVILIIFSFFIFLQSFKKFNQFDKKLEEAEKKEVKYQKTK</sequence>
<dbReference type="GO" id="GO:0005886">
    <property type="term" value="C:plasma membrane"/>
    <property type="evidence" value="ECO:0007669"/>
    <property type="project" value="UniProtKB-SubCell"/>
</dbReference>
<dbReference type="RefSeq" id="WP_034684526.1">
    <property type="nucleotide sequence ID" value="NZ_CP023049.2"/>
</dbReference>
<dbReference type="PANTHER" id="PTHR30086">
    <property type="entry name" value="ARGININE EXPORTER PROTEIN ARGO"/>
    <property type="match status" value="1"/>
</dbReference>
<keyword evidence="8" id="KW-1185">Reference proteome</keyword>
<accession>A0A086BF67</accession>
<dbReference type="PANTHER" id="PTHR30086:SF20">
    <property type="entry name" value="ARGININE EXPORTER PROTEIN ARGO-RELATED"/>
    <property type="match status" value="1"/>
</dbReference>
<evidence type="ECO:0000256" key="3">
    <source>
        <dbReference type="ARBA" id="ARBA00022692"/>
    </source>
</evidence>
<gene>
    <name evidence="7" type="ORF">IQ37_10185</name>
</gene>
<feature type="transmembrane region" description="Helical" evidence="6">
    <location>
        <begin position="6"/>
        <end position="28"/>
    </location>
</feature>
<reference evidence="7 8" key="1">
    <citation type="submission" date="2014-07" db="EMBL/GenBank/DDBJ databases">
        <title>Genome of Chryseobacterium piperi CTM.</title>
        <authorList>
            <person name="Pipes S.E."/>
            <person name="Stropko S.J."/>
            <person name="Newman J.D."/>
        </authorList>
    </citation>
    <scope>NUCLEOTIDE SEQUENCE [LARGE SCALE GENOMIC DNA]</scope>
    <source>
        <strain evidence="7 8">CTM</strain>
    </source>
</reference>
<feature type="transmembrane region" description="Helical" evidence="6">
    <location>
        <begin position="113"/>
        <end position="135"/>
    </location>
</feature>